<dbReference type="GO" id="GO:0043709">
    <property type="term" value="P:cell adhesion involved in single-species biofilm formation"/>
    <property type="evidence" value="ECO:0007669"/>
    <property type="project" value="TreeGrafter"/>
</dbReference>
<dbReference type="PROSITE" id="PS50887">
    <property type="entry name" value="GGDEF"/>
    <property type="match status" value="1"/>
</dbReference>
<dbReference type="NCBIfam" id="TIGR00254">
    <property type="entry name" value="GGDEF"/>
    <property type="match status" value="1"/>
</dbReference>
<evidence type="ECO:0000256" key="1">
    <source>
        <dbReference type="ARBA" id="ARBA00001946"/>
    </source>
</evidence>
<dbReference type="FunFam" id="3.30.70.270:FF:000001">
    <property type="entry name" value="Diguanylate cyclase domain protein"/>
    <property type="match status" value="1"/>
</dbReference>
<comment type="subcellular location">
    <subcellularLocation>
        <location evidence="2">Cell inner membrane</location>
    </subcellularLocation>
</comment>
<dbReference type="PANTHER" id="PTHR45138">
    <property type="entry name" value="REGULATORY COMPONENTS OF SENSORY TRANSDUCTION SYSTEM"/>
    <property type="match status" value="1"/>
</dbReference>
<dbReference type="CDD" id="cd01949">
    <property type="entry name" value="GGDEF"/>
    <property type="match status" value="1"/>
</dbReference>
<evidence type="ECO:0000256" key="2">
    <source>
        <dbReference type="ARBA" id="ARBA00004533"/>
    </source>
</evidence>
<dbReference type="PANTHER" id="PTHR45138:SF9">
    <property type="entry name" value="DIGUANYLATE CYCLASE DGCM-RELATED"/>
    <property type="match status" value="1"/>
</dbReference>
<keyword evidence="7" id="KW-1185">Reference proteome</keyword>
<evidence type="ECO:0000259" key="5">
    <source>
        <dbReference type="PROSITE" id="PS50887"/>
    </source>
</evidence>
<dbReference type="InterPro" id="IPR050469">
    <property type="entry name" value="Diguanylate_Cyclase"/>
</dbReference>
<dbReference type="InterPro" id="IPR029787">
    <property type="entry name" value="Nucleotide_cyclase"/>
</dbReference>
<dbReference type="GO" id="GO:1902201">
    <property type="term" value="P:negative regulation of bacterial-type flagellum-dependent cell motility"/>
    <property type="evidence" value="ECO:0007669"/>
    <property type="project" value="TreeGrafter"/>
</dbReference>
<evidence type="ECO:0000313" key="6">
    <source>
        <dbReference type="EMBL" id="SFM59979.1"/>
    </source>
</evidence>
<proteinExistence type="predicted"/>
<evidence type="ECO:0000256" key="4">
    <source>
        <dbReference type="ARBA" id="ARBA00034247"/>
    </source>
</evidence>
<accession>A0A1I4S6A0</accession>
<dbReference type="GO" id="GO:0005886">
    <property type="term" value="C:plasma membrane"/>
    <property type="evidence" value="ECO:0007669"/>
    <property type="project" value="UniProtKB-SubCell"/>
</dbReference>
<protein>
    <recommendedName>
        <fullName evidence="3">diguanylate cyclase</fullName>
        <ecNumber evidence="3">2.7.7.65</ecNumber>
    </recommendedName>
</protein>
<dbReference type="AlphaFoldDB" id="A0A1I4S6A0"/>
<feature type="domain" description="GGDEF" evidence="5">
    <location>
        <begin position="180"/>
        <end position="312"/>
    </location>
</feature>
<dbReference type="STRING" id="1720063.SAMN05216217_10922"/>
<dbReference type="SMART" id="SM00267">
    <property type="entry name" value="GGDEF"/>
    <property type="match status" value="1"/>
</dbReference>
<name>A0A1I4S6A0_9GAMM</name>
<dbReference type="GO" id="GO:0052621">
    <property type="term" value="F:diguanylate cyclase activity"/>
    <property type="evidence" value="ECO:0007669"/>
    <property type="project" value="UniProtKB-EC"/>
</dbReference>
<organism evidence="6 7">
    <name type="scientific">Halopseudomonas yangmingensis</name>
    <dbReference type="NCBI Taxonomy" id="1720063"/>
    <lineage>
        <taxon>Bacteria</taxon>
        <taxon>Pseudomonadati</taxon>
        <taxon>Pseudomonadota</taxon>
        <taxon>Gammaproteobacteria</taxon>
        <taxon>Pseudomonadales</taxon>
        <taxon>Pseudomonadaceae</taxon>
        <taxon>Halopseudomonas</taxon>
    </lineage>
</organism>
<dbReference type="SUPFAM" id="SSF55073">
    <property type="entry name" value="Nucleotide cyclase"/>
    <property type="match status" value="1"/>
</dbReference>
<comment type="cofactor">
    <cofactor evidence="1">
        <name>Mg(2+)</name>
        <dbReference type="ChEBI" id="CHEBI:18420"/>
    </cofactor>
</comment>
<evidence type="ECO:0000256" key="3">
    <source>
        <dbReference type="ARBA" id="ARBA00012528"/>
    </source>
</evidence>
<dbReference type="EC" id="2.7.7.65" evidence="3"/>
<gene>
    <name evidence="6" type="ORF">SAMN05216217_10922</name>
</gene>
<dbReference type="RefSeq" id="WP_177197257.1">
    <property type="nucleotide sequence ID" value="NZ_FOUI01000009.1"/>
</dbReference>
<dbReference type="Proteomes" id="UP000243629">
    <property type="component" value="Unassembled WGS sequence"/>
</dbReference>
<dbReference type="Gene3D" id="3.30.70.270">
    <property type="match status" value="1"/>
</dbReference>
<reference evidence="7" key="1">
    <citation type="submission" date="2016-10" db="EMBL/GenBank/DDBJ databases">
        <authorList>
            <person name="Varghese N."/>
            <person name="Submissions S."/>
        </authorList>
    </citation>
    <scope>NUCLEOTIDE SEQUENCE [LARGE SCALE GENOMIC DNA]</scope>
    <source>
        <strain evidence="7">DSM 24213</strain>
    </source>
</reference>
<dbReference type="Pfam" id="PF00990">
    <property type="entry name" value="GGDEF"/>
    <property type="match status" value="1"/>
</dbReference>
<evidence type="ECO:0000313" key="7">
    <source>
        <dbReference type="Proteomes" id="UP000243629"/>
    </source>
</evidence>
<dbReference type="InterPro" id="IPR000160">
    <property type="entry name" value="GGDEF_dom"/>
</dbReference>
<comment type="catalytic activity">
    <reaction evidence="4">
        <text>2 GTP = 3',3'-c-di-GMP + 2 diphosphate</text>
        <dbReference type="Rhea" id="RHEA:24898"/>
        <dbReference type="ChEBI" id="CHEBI:33019"/>
        <dbReference type="ChEBI" id="CHEBI:37565"/>
        <dbReference type="ChEBI" id="CHEBI:58805"/>
        <dbReference type="EC" id="2.7.7.65"/>
    </reaction>
</comment>
<dbReference type="InterPro" id="IPR043128">
    <property type="entry name" value="Rev_trsase/Diguanyl_cyclase"/>
</dbReference>
<sequence>MSFIQESSTEFDSARLTLVHPRDKEQQHPLKTEPLFNLPAMQQRLLQLLQTTLELPRVLELFFRELHGQMCVDGLEYRHESHKLNLALGVQKLHRCSYRMTHEGAYLGEVVFCRGKRFSERQLQILEALLGSLLFPLRNALLYRQAIAAALNDSLTCAGNRLALEQSLQREIQHSIRQRSDLSIIAIDLDHFKKINDSYGHAIGDEALKATVNCINDCLRAVDGVYRMGGEEFVAVLPNTAVEAALLVAERICRRIAGMQFAIDGQDIPLSASLGVATRRTDESAATMLERADQLMYQAKQNGRNCVVGESATH</sequence>
<dbReference type="EMBL" id="FOUI01000009">
    <property type="protein sequence ID" value="SFM59979.1"/>
    <property type="molecule type" value="Genomic_DNA"/>
</dbReference>